<accession>A0A2Z4IGP5</accession>
<protein>
    <recommendedName>
        <fullName evidence="3">DUF2971 domain-containing protein</fullName>
    </recommendedName>
</protein>
<sequence length="264" mass="31003">MGLIYHYTKFETFMSYIFPTGKIRTNSLRYMNDPRESVDWSFGGTNIPYEEIFNGYYNENTHFDCQYKFGNIIRDSYQVLCFSGAKEAGWNNEMMWAHYGGLSSGVCLEFDEDSLMKNIKEAYPNTNFKIDDIDYSNTELEPWVHWNPRISYEQNMNDIFQNLCKPMTLSKSKYWSNEDEKRLVFTNSEEPFYIPILGALKTVYVGINFNKKVLLESIFKALSGNFKLSMLIYQKNRFERWGLREKAGGGISTCQFENMLPNLN</sequence>
<dbReference type="KEGG" id="est:DN752_08480"/>
<dbReference type="Proteomes" id="UP000248688">
    <property type="component" value="Chromosome"/>
</dbReference>
<gene>
    <name evidence="1" type="ORF">DN752_08480</name>
</gene>
<organism evidence="1 2">
    <name type="scientific">Echinicola strongylocentroti</name>
    <dbReference type="NCBI Taxonomy" id="1795355"/>
    <lineage>
        <taxon>Bacteria</taxon>
        <taxon>Pseudomonadati</taxon>
        <taxon>Bacteroidota</taxon>
        <taxon>Cytophagia</taxon>
        <taxon>Cytophagales</taxon>
        <taxon>Cyclobacteriaceae</taxon>
        <taxon>Echinicola</taxon>
    </lineage>
</organism>
<keyword evidence="2" id="KW-1185">Reference proteome</keyword>
<reference evidence="1 2" key="1">
    <citation type="submission" date="2018-06" db="EMBL/GenBank/DDBJ databases">
        <title>Echinicola strongylocentroti sp. nov., isolated from a sea urchin Strongylocentrotus intermedius.</title>
        <authorList>
            <person name="Bae S.S."/>
        </authorList>
    </citation>
    <scope>NUCLEOTIDE SEQUENCE [LARGE SCALE GENOMIC DNA]</scope>
    <source>
        <strain evidence="1 2">MEBiC08714</strain>
    </source>
</reference>
<dbReference type="InterPro" id="IPR021352">
    <property type="entry name" value="DUF2971"/>
</dbReference>
<name>A0A2Z4IGP5_9BACT</name>
<proteinExistence type="predicted"/>
<dbReference type="AlphaFoldDB" id="A0A2Z4IGP5"/>
<evidence type="ECO:0000313" key="1">
    <source>
        <dbReference type="EMBL" id="AWW30154.1"/>
    </source>
</evidence>
<dbReference type="Pfam" id="PF11185">
    <property type="entry name" value="DUF2971"/>
    <property type="match status" value="1"/>
</dbReference>
<dbReference type="OrthoDB" id="190848at2"/>
<dbReference type="EMBL" id="CP030041">
    <property type="protein sequence ID" value="AWW30154.1"/>
    <property type="molecule type" value="Genomic_DNA"/>
</dbReference>
<evidence type="ECO:0000313" key="2">
    <source>
        <dbReference type="Proteomes" id="UP000248688"/>
    </source>
</evidence>
<evidence type="ECO:0008006" key="3">
    <source>
        <dbReference type="Google" id="ProtNLM"/>
    </source>
</evidence>